<evidence type="ECO:0000256" key="2">
    <source>
        <dbReference type="ARBA" id="ARBA00022643"/>
    </source>
</evidence>
<gene>
    <name evidence="4" type="ORF">GCWU0000282_002662</name>
</gene>
<evidence type="ECO:0000313" key="5">
    <source>
        <dbReference type="Proteomes" id="UP000018227"/>
    </source>
</evidence>
<dbReference type="InterPro" id="IPR029039">
    <property type="entry name" value="Flavoprotein-like_sf"/>
</dbReference>
<name>V2Y4A2_9FIRM</name>
<feature type="domain" description="NADPH-dependent FMN reductase-like" evidence="3">
    <location>
        <begin position="4"/>
        <end position="120"/>
    </location>
</feature>
<evidence type="ECO:0000313" key="4">
    <source>
        <dbReference type="EMBL" id="ESL02526.1"/>
    </source>
</evidence>
<dbReference type="HOGENOM" id="CLU_050993_6_1_9"/>
<reference evidence="4 5" key="1">
    <citation type="submission" date="2013-06" db="EMBL/GenBank/DDBJ databases">
        <authorList>
            <person name="Weinstock G."/>
            <person name="Sodergren E."/>
            <person name="Clifton S."/>
            <person name="Fulton L."/>
            <person name="Fulton B."/>
            <person name="Courtney L."/>
            <person name="Fronick C."/>
            <person name="Harrison M."/>
            <person name="Strong C."/>
            <person name="Farmer C."/>
            <person name="Delahaunty K."/>
            <person name="Markovic C."/>
            <person name="Hall O."/>
            <person name="Minx P."/>
            <person name="Tomlinson C."/>
            <person name="Mitreva M."/>
            <person name="Nelson J."/>
            <person name="Hou S."/>
            <person name="Wollam A."/>
            <person name="Pepin K.H."/>
            <person name="Johnson M."/>
            <person name="Bhonagiri V."/>
            <person name="Nash W.E."/>
            <person name="Warren W."/>
            <person name="Chinwalla A."/>
            <person name="Mardis E.R."/>
            <person name="Wilson R.K."/>
        </authorList>
    </citation>
    <scope>NUCLEOTIDE SEQUENCE [LARGE SCALE GENOMIC DNA]</scope>
    <source>
        <strain evidence="4 5">ATCC 51271</strain>
    </source>
</reference>
<dbReference type="PANTHER" id="PTHR43278:SF4">
    <property type="entry name" value="NAD(P)H-DEPENDENT FMN-CONTAINING OXIDOREDUCTASE YWQN-RELATED"/>
    <property type="match status" value="1"/>
</dbReference>
<dbReference type="PANTHER" id="PTHR43278">
    <property type="entry name" value="NAD(P)H-DEPENDENT FMN-CONTAINING OXIDOREDUCTASE YWQN-RELATED"/>
    <property type="match status" value="1"/>
</dbReference>
<organism evidence="4 5">
    <name type="scientific">Catonella morbi ATCC 51271</name>
    <dbReference type="NCBI Taxonomy" id="592026"/>
    <lineage>
        <taxon>Bacteria</taxon>
        <taxon>Bacillati</taxon>
        <taxon>Bacillota</taxon>
        <taxon>Clostridia</taxon>
        <taxon>Lachnospirales</taxon>
        <taxon>Lachnospiraceae</taxon>
        <taxon>Catonella</taxon>
    </lineage>
</organism>
<dbReference type="OrthoDB" id="9805976at2"/>
<dbReference type="STRING" id="592026.GCWU0000282_002662"/>
<evidence type="ECO:0000256" key="1">
    <source>
        <dbReference type="ARBA" id="ARBA00022630"/>
    </source>
</evidence>
<dbReference type="InterPro" id="IPR005025">
    <property type="entry name" value="FMN_Rdtase-like_dom"/>
</dbReference>
<dbReference type="SUPFAM" id="SSF52218">
    <property type="entry name" value="Flavoproteins"/>
    <property type="match status" value="1"/>
</dbReference>
<dbReference type="eggNOG" id="COG0655">
    <property type="taxonomic scope" value="Bacteria"/>
</dbReference>
<dbReference type="Proteomes" id="UP000018227">
    <property type="component" value="Unassembled WGS sequence"/>
</dbReference>
<accession>V2Y4A2</accession>
<dbReference type="GO" id="GO:0016491">
    <property type="term" value="F:oxidoreductase activity"/>
    <property type="evidence" value="ECO:0007669"/>
    <property type="project" value="InterPro"/>
</dbReference>
<comment type="caution">
    <text evidence="4">The sequence shown here is derived from an EMBL/GenBank/DDBJ whole genome shotgun (WGS) entry which is preliminary data.</text>
</comment>
<keyword evidence="5" id="KW-1185">Reference proteome</keyword>
<keyword evidence="1" id="KW-0285">Flavoprotein</keyword>
<dbReference type="EMBL" id="ACIL03000016">
    <property type="protein sequence ID" value="ESL02526.1"/>
    <property type="molecule type" value="Genomic_DNA"/>
</dbReference>
<proteinExistence type="predicted"/>
<dbReference type="RefSeq" id="WP_023355508.1">
    <property type="nucleotide sequence ID" value="NZ_KI535369.1"/>
</dbReference>
<evidence type="ECO:0000259" key="3">
    <source>
        <dbReference type="Pfam" id="PF03358"/>
    </source>
</evidence>
<protein>
    <submittedName>
        <fullName evidence="4">Flavin reductase</fullName>
    </submittedName>
</protein>
<dbReference type="Gene3D" id="3.40.50.360">
    <property type="match status" value="1"/>
</dbReference>
<keyword evidence="2" id="KW-0288">FMN</keyword>
<sequence length="181" mass="19624">MNKKIVVITGSPRKNGNSLTMTKAFIKVAADKGHCVTVFDATQLNIGGCQACETCFKRGKACSFDDDFNSIAPAILEADIIIYTMPVYWYSIPAKIKAVIDKTFPFGMDDENVAGKGCGLIFCCADDDISVMDGVRIPIERTAALLKWHMIGEVLIPGVQNPGEIEKTDGCEQAIALAERI</sequence>
<dbReference type="AlphaFoldDB" id="V2Y4A2"/>
<dbReference type="Pfam" id="PF03358">
    <property type="entry name" value="FMN_red"/>
    <property type="match status" value="1"/>
</dbReference>
<dbReference type="InterPro" id="IPR051796">
    <property type="entry name" value="ISF_SsuE-like"/>
</dbReference>